<dbReference type="InterPro" id="IPR000834">
    <property type="entry name" value="Peptidase_M14"/>
</dbReference>
<dbReference type="PROSITE" id="PS52035">
    <property type="entry name" value="PEPTIDASE_M14"/>
    <property type="match status" value="1"/>
</dbReference>
<gene>
    <name evidence="10" type="ORF">IXC47_12980</name>
</gene>
<dbReference type="EMBL" id="JADOEL010000010">
    <property type="protein sequence ID" value="MBF8178597.1"/>
    <property type="molecule type" value="Genomic_DNA"/>
</dbReference>
<feature type="chain" id="PRO_5045795465" evidence="8">
    <location>
        <begin position="30"/>
        <end position="315"/>
    </location>
</feature>
<keyword evidence="11" id="KW-1185">Reference proteome</keyword>
<evidence type="ECO:0000256" key="5">
    <source>
        <dbReference type="ARBA" id="ARBA00022833"/>
    </source>
</evidence>
<name>A0ABS0EUT2_9BURK</name>
<evidence type="ECO:0000313" key="10">
    <source>
        <dbReference type="EMBL" id="MBF8178597.1"/>
    </source>
</evidence>
<keyword evidence="8" id="KW-0732">Signal</keyword>
<evidence type="ECO:0000256" key="4">
    <source>
        <dbReference type="ARBA" id="ARBA00022801"/>
    </source>
</evidence>
<keyword evidence="3" id="KW-0645">Protease</keyword>
<reference evidence="10 11" key="1">
    <citation type="submission" date="2020-11" db="EMBL/GenBank/DDBJ databases">
        <title>WGS of Herminiimonas contaminans strain Marseille-Q4544 isolated from planarians Schmidtea mediterranea.</title>
        <authorList>
            <person name="Kangale L."/>
        </authorList>
    </citation>
    <scope>NUCLEOTIDE SEQUENCE [LARGE SCALE GENOMIC DNA]</scope>
    <source>
        <strain evidence="10 11">Marseille-Q4544</strain>
    </source>
</reference>
<evidence type="ECO:0000256" key="8">
    <source>
        <dbReference type="SAM" id="SignalP"/>
    </source>
</evidence>
<comment type="cofactor">
    <cofactor evidence="1">
        <name>Zn(2+)</name>
        <dbReference type="ChEBI" id="CHEBI:29105"/>
    </cofactor>
</comment>
<dbReference type="SUPFAM" id="SSF53187">
    <property type="entry name" value="Zn-dependent exopeptidases"/>
    <property type="match status" value="1"/>
</dbReference>
<dbReference type="Proteomes" id="UP000657372">
    <property type="component" value="Unassembled WGS sequence"/>
</dbReference>
<feature type="signal peptide" evidence="8">
    <location>
        <begin position="1"/>
        <end position="29"/>
    </location>
</feature>
<organism evidence="10 11">
    <name type="scientific">Herminiimonas contaminans</name>
    <dbReference type="NCBI Taxonomy" id="1111140"/>
    <lineage>
        <taxon>Bacteria</taxon>
        <taxon>Pseudomonadati</taxon>
        <taxon>Pseudomonadota</taxon>
        <taxon>Betaproteobacteria</taxon>
        <taxon>Burkholderiales</taxon>
        <taxon>Oxalobacteraceae</taxon>
        <taxon>Herminiimonas</taxon>
    </lineage>
</organism>
<evidence type="ECO:0000313" key="11">
    <source>
        <dbReference type="Proteomes" id="UP000657372"/>
    </source>
</evidence>
<sequence>MHIAPLARHILRISLLLPLFVGFSLPASASNASATITPPAHPADWCKRLVVRMPGVSNAMCMQSELLPTGVNSLQGFPLLARQIPAKKTKRNQAPLRVLLMGGIHGDELTSVSVVFRWLQWMPTAAAQQFDWSVVPVVNPDGFLAPKAKRVNANGVDLNRNFPTPGWQQDAPRYWANRTKKDPRRFPGSAPLSEPESKWVHDEMLRFRPDVIISVHAPFGVLDFDGPAQPPRRFGRLLLNRVGVYPGSLGNYSGVHKNVPVITIELPNAQKMPSDAEVKRIWLDMLRWITENVESQSELAKVHSVSLPSSEPLKK</sequence>
<evidence type="ECO:0000256" key="6">
    <source>
        <dbReference type="ARBA" id="ARBA00023049"/>
    </source>
</evidence>
<feature type="domain" description="Peptidase M14" evidence="9">
    <location>
        <begin position="35"/>
        <end position="315"/>
    </location>
</feature>
<evidence type="ECO:0000256" key="1">
    <source>
        <dbReference type="ARBA" id="ARBA00001947"/>
    </source>
</evidence>
<dbReference type="PANTHER" id="PTHR11705">
    <property type="entry name" value="PROTEASE FAMILY M14 CARBOXYPEPTIDASE A,B"/>
    <property type="match status" value="1"/>
</dbReference>
<dbReference type="PANTHER" id="PTHR11705:SF143">
    <property type="entry name" value="SLL0236 PROTEIN"/>
    <property type="match status" value="1"/>
</dbReference>
<keyword evidence="5" id="KW-0862">Zinc</keyword>
<evidence type="ECO:0000256" key="2">
    <source>
        <dbReference type="ARBA" id="ARBA00005988"/>
    </source>
</evidence>
<keyword evidence="4" id="KW-0378">Hydrolase</keyword>
<dbReference type="SMART" id="SM00631">
    <property type="entry name" value="Zn_pept"/>
    <property type="match status" value="1"/>
</dbReference>
<comment type="caution">
    <text evidence="7">Lacks conserved residue(s) required for the propagation of feature annotation.</text>
</comment>
<keyword evidence="6" id="KW-0482">Metalloprotease</keyword>
<evidence type="ECO:0000256" key="3">
    <source>
        <dbReference type="ARBA" id="ARBA00022670"/>
    </source>
</evidence>
<protein>
    <submittedName>
        <fullName evidence="10">DUF2817 domain-containing protein</fullName>
    </submittedName>
</protein>
<dbReference type="Pfam" id="PF00246">
    <property type="entry name" value="Peptidase_M14"/>
    <property type="match status" value="1"/>
</dbReference>
<evidence type="ECO:0000256" key="7">
    <source>
        <dbReference type="PROSITE-ProRule" id="PRU01379"/>
    </source>
</evidence>
<dbReference type="Gene3D" id="3.40.630.10">
    <property type="entry name" value="Zn peptidases"/>
    <property type="match status" value="1"/>
</dbReference>
<comment type="similarity">
    <text evidence="2 7">Belongs to the peptidase M14 family.</text>
</comment>
<comment type="caution">
    <text evidence="10">The sequence shown here is derived from an EMBL/GenBank/DDBJ whole genome shotgun (WGS) entry which is preliminary data.</text>
</comment>
<proteinExistence type="inferred from homology"/>
<evidence type="ECO:0000259" key="9">
    <source>
        <dbReference type="PROSITE" id="PS52035"/>
    </source>
</evidence>
<accession>A0ABS0EUT2</accession>
<dbReference type="RefSeq" id="WP_195875880.1">
    <property type="nucleotide sequence ID" value="NZ_JADOEL010000010.1"/>
</dbReference>